<evidence type="ECO:0000313" key="5">
    <source>
        <dbReference type="Proteomes" id="UP000799764"/>
    </source>
</evidence>
<dbReference type="Proteomes" id="UP000799764">
    <property type="component" value="Unassembled WGS sequence"/>
</dbReference>
<dbReference type="PRINTS" id="PR00080">
    <property type="entry name" value="SDRFAMILY"/>
</dbReference>
<evidence type="ECO:0000256" key="1">
    <source>
        <dbReference type="ARBA" id="ARBA00006484"/>
    </source>
</evidence>
<dbReference type="PRINTS" id="PR00081">
    <property type="entry name" value="GDHRDH"/>
</dbReference>
<dbReference type="InterPro" id="IPR002347">
    <property type="entry name" value="SDR_fam"/>
</dbReference>
<organism evidence="4 5">
    <name type="scientific">Karstenula rhodostoma CBS 690.94</name>
    <dbReference type="NCBI Taxonomy" id="1392251"/>
    <lineage>
        <taxon>Eukaryota</taxon>
        <taxon>Fungi</taxon>
        <taxon>Dikarya</taxon>
        <taxon>Ascomycota</taxon>
        <taxon>Pezizomycotina</taxon>
        <taxon>Dothideomycetes</taxon>
        <taxon>Pleosporomycetidae</taxon>
        <taxon>Pleosporales</taxon>
        <taxon>Massarineae</taxon>
        <taxon>Didymosphaeriaceae</taxon>
        <taxon>Karstenula</taxon>
    </lineage>
</organism>
<protein>
    <submittedName>
        <fullName evidence="4">NAD(P)-binding protein</fullName>
    </submittedName>
</protein>
<evidence type="ECO:0000256" key="3">
    <source>
        <dbReference type="RuleBase" id="RU000363"/>
    </source>
</evidence>
<gene>
    <name evidence="4" type="ORF">P171DRAFT_385408</name>
</gene>
<accession>A0A9P4UEH9</accession>
<dbReference type="OrthoDB" id="191139at2759"/>
<dbReference type="SUPFAM" id="SSF51735">
    <property type="entry name" value="NAD(P)-binding Rossmann-fold domains"/>
    <property type="match status" value="1"/>
</dbReference>
<reference evidence="4" key="1">
    <citation type="journal article" date="2020" name="Stud. Mycol.">
        <title>101 Dothideomycetes genomes: a test case for predicting lifestyles and emergence of pathogens.</title>
        <authorList>
            <person name="Haridas S."/>
            <person name="Albert R."/>
            <person name="Binder M."/>
            <person name="Bloem J."/>
            <person name="Labutti K."/>
            <person name="Salamov A."/>
            <person name="Andreopoulos B."/>
            <person name="Baker S."/>
            <person name="Barry K."/>
            <person name="Bills G."/>
            <person name="Bluhm B."/>
            <person name="Cannon C."/>
            <person name="Castanera R."/>
            <person name="Culley D."/>
            <person name="Daum C."/>
            <person name="Ezra D."/>
            <person name="Gonzalez J."/>
            <person name="Henrissat B."/>
            <person name="Kuo A."/>
            <person name="Liang C."/>
            <person name="Lipzen A."/>
            <person name="Lutzoni F."/>
            <person name="Magnuson J."/>
            <person name="Mondo S."/>
            <person name="Nolan M."/>
            <person name="Ohm R."/>
            <person name="Pangilinan J."/>
            <person name="Park H.-J."/>
            <person name="Ramirez L."/>
            <person name="Alfaro M."/>
            <person name="Sun H."/>
            <person name="Tritt A."/>
            <person name="Yoshinaga Y."/>
            <person name="Zwiers L.-H."/>
            <person name="Turgeon B."/>
            <person name="Goodwin S."/>
            <person name="Spatafora J."/>
            <person name="Crous P."/>
            <person name="Grigoriev I."/>
        </authorList>
    </citation>
    <scope>NUCLEOTIDE SEQUENCE</scope>
    <source>
        <strain evidence="4">CBS 690.94</strain>
    </source>
</reference>
<comment type="caution">
    <text evidence="4">The sequence shown here is derived from an EMBL/GenBank/DDBJ whole genome shotgun (WGS) entry which is preliminary data.</text>
</comment>
<keyword evidence="5" id="KW-1185">Reference proteome</keyword>
<evidence type="ECO:0000256" key="2">
    <source>
        <dbReference type="ARBA" id="ARBA00023002"/>
    </source>
</evidence>
<dbReference type="InterPro" id="IPR036291">
    <property type="entry name" value="NAD(P)-bd_dom_sf"/>
</dbReference>
<sequence length="321" mass="34854">MSTFGFETTGEEATAAFAQHIKGRTILITGVTPGGLGLETARVIALRDPKLVILAGRSTEKLQQAEEEVKKAAPEVAVRQLVLDLGNLKAVRKAVEEVSGWSDVSSIDVVINNAGIMATPYALTSDGIESQFATNHIAHFLFTQLIMPKILASTSGARVVNLSSSGYKGGPVRFDDYNFEDGKSYDKWVSYGQSKSANVLYARGLKERYGGKGLRAYGVHPGGIWTNLGLHAKDDLRAMGFMDEAGNTVNTERLKWKTLEQGVSTTIVAAFDPSIADQNGAYLADCQIEDTPEEWMQDPEGPEKLWRLSERLVGQEFPAPA</sequence>
<keyword evidence="2" id="KW-0560">Oxidoreductase</keyword>
<comment type="similarity">
    <text evidence="1 3">Belongs to the short-chain dehydrogenases/reductases (SDR) family.</text>
</comment>
<dbReference type="AlphaFoldDB" id="A0A9P4UEH9"/>
<dbReference type="Gene3D" id="3.40.50.720">
    <property type="entry name" value="NAD(P)-binding Rossmann-like Domain"/>
    <property type="match status" value="1"/>
</dbReference>
<name>A0A9P4UEH9_9PLEO</name>
<evidence type="ECO:0000313" key="4">
    <source>
        <dbReference type="EMBL" id="KAF2446468.1"/>
    </source>
</evidence>
<proteinExistence type="inferred from homology"/>
<dbReference type="Pfam" id="PF00106">
    <property type="entry name" value="adh_short"/>
    <property type="match status" value="1"/>
</dbReference>
<dbReference type="PANTHER" id="PTHR24320:SF283">
    <property type="entry name" value="RETINOL DEHYDROGENASE 11"/>
    <property type="match status" value="1"/>
</dbReference>
<dbReference type="GO" id="GO:0016491">
    <property type="term" value="F:oxidoreductase activity"/>
    <property type="evidence" value="ECO:0007669"/>
    <property type="project" value="UniProtKB-KW"/>
</dbReference>
<dbReference type="PANTHER" id="PTHR24320">
    <property type="entry name" value="RETINOL DEHYDROGENASE"/>
    <property type="match status" value="1"/>
</dbReference>
<dbReference type="EMBL" id="MU001498">
    <property type="protein sequence ID" value="KAF2446468.1"/>
    <property type="molecule type" value="Genomic_DNA"/>
</dbReference>